<dbReference type="PROSITE" id="PS50895">
    <property type="entry name" value="SURF1"/>
    <property type="match status" value="1"/>
</dbReference>
<evidence type="ECO:0000256" key="2">
    <source>
        <dbReference type="ARBA" id="ARBA00007165"/>
    </source>
</evidence>
<gene>
    <name evidence="8" type="ORF">GCM10023167_20380</name>
</gene>
<dbReference type="InterPro" id="IPR045214">
    <property type="entry name" value="Surf1/Surf4"/>
</dbReference>
<keyword evidence="3 6" id="KW-0812">Transmembrane</keyword>
<comment type="subcellular location">
    <subcellularLocation>
        <location evidence="6">Cell membrane</location>
        <topology evidence="6">Multi-pass membrane protein</topology>
    </subcellularLocation>
    <subcellularLocation>
        <location evidence="1">Membrane</location>
    </subcellularLocation>
</comment>
<keyword evidence="6" id="KW-1003">Cell membrane</keyword>
<comment type="similarity">
    <text evidence="2 6">Belongs to the SURF1 family.</text>
</comment>
<comment type="caution">
    <text evidence="8">The sequence shown here is derived from an EMBL/GenBank/DDBJ whole genome shotgun (WGS) entry which is preliminary data.</text>
</comment>
<evidence type="ECO:0000256" key="6">
    <source>
        <dbReference type="RuleBase" id="RU363076"/>
    </source>
</evidence>
<feature type="region of interest" description="Disordered" evidence="7">
    <location>
        <begin position="279"/>
        <end position="317"/>
    </location>
</feature>
<reference evidence="9" key="1">
    <citation type="journal article" date="2019" name="Int. J. Syst. Evol. Microbiol.">
        <title>The Global Catalogue of Microorganisms (GCM) 10K type strain sequencing project: providing services to taxonomists for standard genome sequencing and annotation.</title>
        <authorList>
            <consortium name="The Broad Institute Genomics Platform"/>
            <consortium name="The Broad Institute Genome Sequencing Center for Infectious Disease"/>
            <person name="Wu L."/>
            <person name="Ma J."/>
        </authorList>
    </citation>
    <scope>NUCLEOTIDE SEQUENCE [LARGE SCALE GENOMIC DNA]</scope>
    <source>
        <strain evidence="9">JCM 17808</strain>
    </source>
</reference>
<dbReference type="EMBL" id="BAABGL010000015">
    <property type="protein sequence ID" value="GAA4392300.1"/>
    <property type="molecule type" value="Genomic_DNA"/>
</dbReference>
<dbReference type="RefSeq" id="WP_247423112.1">
    <property type="nucleotide sequence ID" value="NZ_BAABGL010000015.1"/>
</dbReference>
<proteinExistence type="inferred from homology"/>
<organism evidence="8 9">
    <name type="scientific">Brevibacterium pityocampae</name>
    <dbReference type="NCBI Taxonomy" id="506594"/>
    <lineage>
        <taxon>Bacteria</taxon>
        <taxon>Bacillati</taxon>
        <taxon>Actinomycetota</taxon>
        <taxon>Actinomycetes</taxon>
        <taxon>Micrococcales</taxon>
        <taxon>Brevibacteriaceae</taxon>
        <taxon>Brevibacterium</taxon>
    </lineage>
</organism>
<evidence type="ECO:0000256" key="3">
    <source>
        <dbReference type="ARBA" id="ARBA00022692"/>
    </source>
</evidence>
<dbReference type="PANTHER" id="PTHR23427:SF2">
    <property type="entry name" value="SURFEIT LOCUS PROTEIN 1"/>
    <property type="match status" value="1"/>
</dbReference>
<sequence>MLRLALTPRWLGFLALVLVLVTAFVGLSAWQVNRAQHKNEVLSAQDVDEVKDFNSVMAAQVPLPSFRLDQRVELSGHYLPEAQVVVPDRLLDGADGFWVVTMFVPDGARLGEEAVVEGEPDKDIAVPVLRGWTADEQTAMESRASSGETTIVGRIGPVDAPQDTRDLPAGQVRTVSTSQLVNAFDVYSYSGIVFPEQDTGPGASAATGGLDLVTLEKQEDGGLDLQSAAYAVEWLVFAAFALYIWWRLLRDAYVTQRARAAEAGPVEYVVVKAAGESELRPERTAAASGPAAPGPTHSGRGTPTAPHPNPKDTTRGD</sequence>
<dbReference type="Pfam" id="PF02104">
    <property type="entry name" value="SURF1"/>
    <property type="match status" value="1"/>
</dbReference>
<keyword evidence="9" id="KW-1185">Reference proteome</keyword>
<dbReference type="CDD" id="cd06662">
    <property type="entry name" value="SURF1"/>
    <property type="match status" value="1"/>
</dbReference>
<keyword evidence="4 6" id="KW-1133">Transmembrane helix</keyword>
<evidence type="ECO:0000256" key="5">
    <source>
        <dbReference type="ARBA" id="ARBA00023136"/>
    </source>
</evidence>
<keyword evidence="5 6" id="KW-0472">Membrane</keyword>
<dbReference type="PANTHER" id="PTHR23427">
    <property type="entry name" value="SURFEIT LOCUS PROTEIN"/>
    <property type="match status" value="1"/>
</dbReference>
<evidence type="ECO:0000256" key="1">
    <source>
        <dbReference type="ARBA" id="ARBA00004370"/>
    </source>
</evidence>
<evidence type="ECO:0000313" key="8">
    <source>
        <dbReference type="EMBL" id="GAA4392300.1"/>
    </source>
</evidence>
<protein>
    <recommendedName>
        <fullName evidence="6">SURF1-like protein</fullName>
    </recommendedName>
</protein>
<evidence type="ECO:0000256" key="4">
    <source>
        <dbReference type="ARBA" id="ARBA00022989"/>
    </source>
</evidence>
<accession>A0ABP8JKK7</accession>
<dbReference type="Proteomes" id="UP001500642">
    <property type="component" value="Unassembled WGS sequence"/>
</dbReference>
<evidence type="ECO:0000256" key="7">
    <source>
        <dbReference type="SAM" id="MobiDB-lite"/>
    </source>
</evidence>
<comment type="caution">
    <text evidence="6">Lacks conserved residue(s) required for the propagation of feature annotation.</text>
</comment>
<name>A0ABP8JKK7_9MICO</name>
<feature type="transmembrane region" description="Helical" evidence="6">
    <location>
        <begin position="228"/>
        <end position="249"/>
    </location>
</feature>
<dbReference type="InterPro" id="IPR002994">
    <property type="entry name" value="Surf1/Shy1"/>
</dbReference>
<feature type="compositionally biased region" description="Low complexity" evidence="7">
    <location>
        <begin position="284"/>
        <end position="299"/>
    </location>
</feature>
<evidence type="ECO:0000313" key="9">
    <source>
        <dbReference type="Proteomes" id="UP001500642"/>
    </source>
</evidence>